<dbReference type="InterPro" id="IPR011990">
    <property type="entry name" value="TPR-like_helical_dom_sf"/>
</dbReference>
<dbReference type="Gene3D" id="1.25.40.10">
    <property type="entry name" value="Tetratricopeptide repeat domain"/>
    <property type="match status" value="1"/>
</dbReference>
<dbReference type="Pfam" id="PF17128">
    <property type="entry name" value="DUF5107"/>
    <property type="match status" value="1"/>
</dbReference>
<sequence>MAELGKDSPLPSVQSLLEPPYTVGEGIPEEISAGVRWGKVANIFPYSMQESYTRETSATALTAVVLENAHVKATFLPQLGGRLWSLEDKATGKELLHTNEKIQFANLALRNAWFAGGIEYNIGTRGHSPTSSVPLHTAMVRTPEGQEILRMWEFDRLREVVFQIDAWLPEDSRVVLVAVRIRNPSERTVPMYWWTNAAIPQTPDTRVIAPARESYATDYDGSMMRVDTTNFRGADATWPVRNPQAVDFFFDIAPQERRWEVATDADGDGLALVSSAQLRGRKLFVWGESVGGHRWQEWLTPTDSGTPRHYAEMQAGLAQTQFEHVPMPGGASWQWVEAYGNASLDPALAAGEWDGAVAHGAERVEALASEETIATALSHAGRWADLPPTEMLVAGNGWGALERVRREHSQTDWLDETGTPFGVETLTNEQAPWLELLHANEGIVEKPFEATAGQVPSQPFGGAHSFVRGLDWEDLLSAGRNTSAEGAFHRAVMVHARASDSAGDLAVVASLYRQALEATFVAGAALSDSSRALAHRGLGLALLVAGDVAGGLAELATACALAPEGRELLIEAMTLAQNNGQPALSLELLGKAPAQLAEVGRIKFLQAKAHADLGEIEPAAAILVAGVEVVDLREGVNSLTDLWRQVCPGQDVPEAYQFNMH</sequence>
<evidence type="ECO:0000259" key="1">
    <source>
        <dbReference type="Pfam" id="PF17128"/>
    </source>
</evidence>
<accession>A0A2V3DWC2</accession>
<gene>
    <name evidence="2" type="ORF">CVS29_02845</name>
</gene>
<dbReference type="AlphaFoldDB" id="A0A2V3DWC2"/>
<feature type="domain" description="DUF5107" evidence="1">
    <location>
        <begin position="39"/>
        <end position="323"/>
    </location>
</feature>
<dbReference type="OrthoDB" id="174931at2"/>
<dbReference type="InterPro" id="IPR033396">
    <property type="entry name" value="DUF5107"/>
</dbReference>
<proteinExistence type="predicted"/>
<comment type="caution">
    <text evidence="2">The sequence shown here is derived from an EMBL/GenBank/DDBJ whole genome shotgun (WGS) entry which is preliminary data.</text>
</comment>
<name>A0A2V3DWC2_9MICC</name>
<dbReference type="Proteomes" id="UP000246303">
    <property type="component" value="Unassembled WGS sequence"/>
</dbReference>
<reference evidence="2 3" key="1">
    <citation type="submission" date="2018-05" db="EMBL/GenBank/DDBJ databases">
        <title>Genetic diversity of glacier-inhabiting Cryobacterium bacteria in China and description of Cryobacterium mengkeensis sp. nov. and Arthrobacter glacialis sp. nov.</title>
        <authorList>
            <person name="Liu Q."/>
            <person name="Xin Y.-H."/>
        </authorList>
    </citation>
    <scope>NUCLEOTIDE SEQUENCE [LARGE SCALE GENOMIC DNA]</scope>
    <source>
        <strain evidence="2 3">GP3</strain>
    </source>
</reference>
<keyword evidence="3" id="KW-1185">Reference proteome</keyword>
<dbReference type="EMBL" id="QHLZ01000001">
    <property type="protein sequence ID" value="PXA69666.1"/>
    <property type="molecule type" value="Genomic_DNA"/>
</dbReference>
<organism evidence="2 3">
    <name type="scientific">Arthrobacter psychrochitiniphilus</name>
    <dbReference type="NCBI Taxonomy" id="291045"/>
    <lineage>
        <taxon>Bacteria</taxon>
        <taxon>Bacillati</taxon>
        <taxon>Actinomycetota</taxon>
        <taxon>Actinomycetes</taxon>
        <taxon>Micrococcales</taxon>
        <taxon>Micrococcaceae</taxon>
        <taxon>Arthrobacter</taxon>
    </lineage>
</organism>
<evidence type="ECO:0000313" key="2">
    <source>
        <dbReference type="EMBL" id="PXA69666.1"/>
    </source>
</evidence>
<protein>
    <submittedName>
        <fullName evidence="2">DUF5107 domain-containing protein</fullName>
    </submittedName>
</protein>
<evidence type="ECO:0000313" key="3">
    <source>
        <dbReference type="Proteomes" id="UP000246303"/>
    </source>
</evidence>